<name>A0ACA9KPE3_9GLOM</name>
<dbReference type="Proteomes" id="UP000789920">
    <property type="component" value="Unassembled WGS sequence"/>
</dbReference>
<proteinExistence type="predicted"/>
<sequence>QDISADTKIDIILVSSSVKYKYTRTICDVVNCPIPAGTTTTILVAFKIPQELGNDFQAYPYLYSSITYGCSCYATASVSNCLDWPPLP</sequence>
<dbReference type="EMBL" id="CAJVQC010001007">
    <property type="protein sequence ID" value="CAG8485590.1"/>
    <property type="molecule type" value="Genomic_DNA"/>
</dbReference>
<comment type="caution">
    <text evidence="1">The sequence shown here is derived from an EMBL/GenBank/DDBJ whole genome shotgun (WGS) entry which is preliminary data.</text>
</comment>
<evidence type="ECO:0000313" key="2">
    <source>
        <dbReference type="Proteomes" id="UP000789920"/>
    </source>
</evidence>
<protein>
    <submittedName>
        <fullName evidence="1">4870_t:CDS:1</fullName>
    </submittedName>
</protein>
<keyword evidence="2" id="KW-1185">Reference proteome</keyword>
<accession>A0ACA9KPE3</accession>
<evidence type="ECO:0000313" key="1">
    <source>
        <dbReference type="EMBL" id="CAG8485590.1"/>
    </source>
</evidence>
<gene>
    <name evidence="1" type="ORF">RPERSI_LOCUS1169</name>
</gene>
<organism evidence="1 2">
    <name type="scientific">Racocetra persica</name>
    <dbReference type="NCBI Taxonomy" id="160502"/>
    <lineage>
        <taxon>Eukaryota</taxon>
        <taxon>Fungi</taxon>
        <taxon>Fungi incertae sedis</taxon>
        <taxon>Mucoromycota</taxon>
        <taxon>Glomeromycotina</taxon>
        <taxon>Glomeromycetes</taxon>
        <taxon>Diversisporales</taxon>
        <taxon>Gigasporaceae</taxon>
        <taxon>Racocetra</taxon>
    </lineage>
</organism>
<reference evidence="1" key="1">
    <citation type="submission" date="2021-06" db="EMBL/GenBank/DDBJ databases">
        <authorList>
            <person name="Kallberg Y."/>
            <person name="Tangrot J."/>
            <person name="Rosling A."/>
        </authorList>
    </citation>
    <scope>NUCLEOTIDE SEQUENCE</scope>
    <source>
        <strain evidence="1">MA461A</strain>
    </source>
</reference>
<feature type="non-terminal residue" evidence="1">
    <location>
        <position position="1"/>
    </location>
</feature>